<evidence type="ECO:0000256" key="10">
    <source>
        <dbReference type="ARBA" id="ARBA00022984"/>
    </source>
</evidence>
<sequence length="480" mass="53225">MSNEPQVPAAPPLATVKDIRTVYFIGIGGIGMSALARYFKARGAAVSGYDKTESELTQALVAEGITVYYDENVERAPKAAQLVVYTPAVPKEHAELVWYQQNGYRVVKRSDVLGAITNDQFNISVAGTHGKTTTTTMVAHIIRHAGEGGNAFLGGISVNYGTNFWQSFNDLAIVEADEYDRSFWKLSPDIAIITSMDPDHLDIYGDEKTMQDAFVTFGNKIKPGGRLIHKFGLGRAKEITVDNKWSYSLQNDAADVYASDIRVSEGGYEFDVQLPDTSIYDVRLNIGGMHNVENCIAAIAVAHCLHIPSDRIRNAVGDFKGVKRRFEYIVPPLKKVKGAYVQPVLIDDYAHHPEELNALLKSARSLFPQRIITVVFQPHLFSRTKDLFHGFAKSLEWADRIILLPIYPARELPIEGVTSEMILTEIDREDKHALTKEELLSWAKTHSKKLDKEFGEVIITAGAGDIDALVPALKEIYANA</sequence>
<keyword evidence="19" id="KW-1185">Reference proteome</keyword>
<dbReference type="Pfam" id="PF02875">
    <property type="entry name" value="Mur_ligase_C"/>
    <property type="match status" value="1"/>
</dbReference>
<evidence type="ECO:0000256" key="11">
    <source>
        <dbReference type="ARBA" id="ARBA00023306"/>
    </source>
</evidence>
<dbReference type="InterPro" id="IPR050061">
    <property type="entry name" value="MurCDEF_pg_biosynth"/>
</dbReference>
<dbReference type="SUPFAM" id="SSF53244">
    <property type="entry name" value="MurD-like peptide ligases, peptide-binding domain"/>
    <property type="match status" value="1"/>
</dbReference>
<dbReference type="PANTHER" id="PTHR43445:SF3">
    <property type="entry name" value="UDP-N-ACETYLMURAMATE--L-ALANINE LIGASE"/>
    <property type="match status" value="1"/>
</dbReference>
<evidence type="ECO:0000256" key="12">
    <source>
        <dbReference type="ARBA" id="ARBA00023316"/>
    </source>
</evidence>
<dbReference type="InterPro" id="IPR036565">
    <property type="entry name" value="Mur-like_cat_sf"/>
</dbReference>
<comment type="pathway">
    <text evidence="2 14">Cell wall biogenesis; peptidoglycan biosynthesis.</text>
</comment>
<feature type="domain" description="Mur ligase C-terminal" evidence="16">
    <location>
        <begin position="342"/>
        <end position="464"/>
    </location>
</feature>
<comment type="caution">
    <text evidence="18">The sequence shown here is derived from an EMBL/GenBank/DDBJ whole genome shotgun (WGS) entry which is preliminary data.</text>
</comment>
<evidence type="ECO:0000256" key="6">
    <source>
        <dbReference type="ARBA" id="ARBA00022618"/>
    </source>
</evidence>
<evidence type="ECO:0000259" key="16">
    <source>
        <dbReference type="Pfam" id="PF02875"/>
    </source>
</evidence>
<evidence type="ECO:0000256" key="13">
    <source>
        <dbReference type="ARBA" id="ARBA00047833"/>
    </source>
</evidence>
<feature type="domain" description="Mur ligase central" evidence="17">
    <location>
        <begin position="125"/>
        <end position="302"/>
    </location>
</feature>
<evidence type="ECO:0000256" key="8">
    <source>
        <dbReference type="ARBA" id="ARBA00022840"/>
    </source>
</evidence>
<dbReference type="Proteomes" id="UP001501725">
    <property type="component" value="Unassembled WGS sequence"/>
</dbReference>
<keyword evidence="12 14" id="KW-0961">Cell wall biogenesis/degradation</keyword>
<protein>
    <recommendedName>
        <fullName evidence="3 14">UDP-N-acetylmuramate--L-alanine ligase</fullName>
        <ecNumber evidence="3 14">6.3.2.8</ecNumber>
    </recommendedName>
    <alternativeName>
        <fullName evidence="14">UDP-N-acetylmuramoyl-L-alanine synthetase</fullName>
    </alternativeName>
</protein>
<feature type="domain" description="Mur ligase N-terminal catalytic" evidence="15">
    <location>
        <begin position="22"/>
        <end position="119"/>
    </location>
</feature>
<evidence type="ECO:0000256" key="7">
    <source>
        <dbReference type="ARBA" id="ARBA00022741"/>
    </source>
</evidence>
<feature type="binding site" evidence="14">
    <location>
        <begin position="127"/>
        <end position="133"/>
    </location>
    <ligand>
        <name>ATP</name>
        <dbReference type="ChEBI" id="CHEBI:30616"/>
    </ligand>
</feature>
<organism evidence="18 19">
    <name type="scientific">Flaviaesturariibacter amylovorans</name>
    <dbReference type="NCBI Taxonomy" id="1084520"/>
    <lineage>
        <taxon>Bacteria</taxon>
        <taxon>Pseudomonadati</taxon>
        <taxon>Bacteroidota</taxon>
        <taxon>Chitinophagia</taxon>
        <taxon>Chitinophagales</taxon>
        <taxon>Chitinophagaceae</taxon>
        <taxon>Flaviaestuariibacter</taxon>
    </lineage>
</organism>
<dbReference type="RefSeq" id="WP_345256912.1">
    <property type="nucleotide sequence ID" value="NZ_BAABGY010000009.1"/>
</dbReference>
<evidence type="ECO:0000256" key="9">
    <source>
        <dbReference type="ARBA" id="ARBA00022960"/>
    </source>
</evidence>
<dbReference type="InterPro" id="IPR013221">
    <property type="entry name" value="Mur_ligase_cen"/>
</dbReference>
<keyword evidence="11 14" id="KW-0131">Cell cycle</keyword>
<dbReference type="PANTHER" id="PTHR43445">
    <property type="entry name" value="UDP-N-ACETYLMURAMATE--L-ALANINE LIGASE-RELATED"/>
    <property type="match status" value="1"/>
</dbReference>
<comment type="subcellular location">
    <subcellularLocation>
        <location evidence="1 14">Cytoplasm</location>
    </subcellularLocation>
</comment>
<name>A0ABP8HCH5_9BACT</name>
<dbReference type="Pfam" id="PF08245">
    <property type="entry name" value="Mur_ligase_M"/>
    <property type="match status" value="1"/>
</dbReference>
<evidence type="ECO:0000256" key="1">
    <source>
        <dbReference type="ARBA" id="ARBA00004496"/>
    </source>
</evidence>
<dbReference type="InterPro" id="IPR004101">
    <property type="entry name" value="Mur_ligase_C"/>
</dbReference>
<dbReference type="InterPro" id="IPR036615">
    <property type="entry name" value="Mur_ligase_C_dom_sf"/>
</dbReference>
<dbReference type="HAMAP" id="MF_00046">
    <property type="entry name" value="MurC"/>
    <property type="match status" value="1"/>
</dbReference>
<keyword evidence="6 14" id="KW-0132">Cell division</keyword>
<gene>
    <name evidence="14 18" type="primary">murC</name>
    <name evidence="18" type="ORF">GCM10023184_33320</name>
</gene>
<dbReference type="GO" id="GO:0016874">
    <property type="term" value="F:ligase activity"/>
    <property type="evidence" value="ECO:0007669"/>
    <property type="project" value="UniProtKB-KW"/>
</dbReference>
<evidence type="ECO:0000256" key="5">
    <source>
        <dbReference type="ARBA" id="ARBA00022598"/>
    </source>
</evidence>
<keyword evidence="10 14" id="KW-0573">Peptidoglycan synthesis</keyword>
<evidence type="ECO:0000313" key="18">
    <source>
        <dbReference type="EMBL" id="GAA4337462.1"/>
    </source>
</evidence>
<dbReference type="Gene3D" id="3.90.190.20">
    <property type="entry name" value="Mur ligase, C-terminal domain"/>
    <property type="match status" value="1"/>
</dbReference>
<dbReference type="Pfam" id="PF01225">
    <property type="entry name" value="Mur_ligase"/>
    <property type="match status" value="1"/>
</dbReference>
<keyword evidence="7 14" id="KW-0547">Nucleotide-binding</keyword>
<dbReference type="SUPFAM" id="SSF51984">
    <property type="entry name" value="MurCD N-terminal domain"/>
    <property type="match status" value="1"/>
</dbReference>
<comment type="similarity">
    <text evidence="14">Belongs to the MurCDEF family.</text>
</comment>
<comment type="function">
    <text evidence="14">Cell wall formation.</text>
</comment>
<dbReference type="Gene3D" id="3.40.50.720">
    <property type="entry name" value="NAD(P)-binding Rossmann-like Domain"/>
    <property type="match status" value="1"/>
</dbReference>
<comment type="catalytic activity">
    <reaction evidence="13 14">
        <text>UDP-N-acetyl-alpha-D-muramate + L-alanine + ATP = UDP-N-acetyl-alpha-D-muramoyl-L-alanine + ADP + phosphate + H(+)</text>
        <dbReference type="Rhea" id="RHEA:23372"/>
        <dbReference type="ChEBI" id="CHEBI:15378"/>
        <dbReference type="ChEBI" id="CHEBI:30616"/>
        <dbReference type="ChEBI" id="CHEBI:43474"/>
        <dbReference type="ChEBI" id="CHEBI:57972"/>
        <dbReference type="ChEBI" id="CHEBI:70757"/>
        <dbReference type="ChEBI" id="CHEBI:83898"/>
        <dbReference type="ChEBI" id="CHEBI:456216"/>
        <dbReference type="EC" id="6.3.2.8"/>
    </reaction>
</comment>
<dbReference type="InterPro" id="IPR005758">
    <property type="entry name" value="UDP-N-AcMur_Ala_ligase_MurC"/>
</dbReference>
<dbReference type="Gene3D" id="3.40.1190.10">
    <property type="entry name" value="Mur-like, catalytic domain"/>
    <property type="match status" value="1"/>
</dbReference>
<keyword evidence="4 14" id="KW-0963">Cytoplasm</keyword>
<accession>A0ABP8HCH5</accession>
<evidence type="ECO:0000256" key="2">
    <source>
        <dbReference type="ARBA" id="ARBA00004752"/>
    </source>
</evidence>
<reference evidence="19" key="1">
    <citation type="journal article" date="2019" name="Int. J. Syst. Evol. Microbiol.">
        <title>The Global Catalogue of Microorganisms (GCM) 10K type strain sequencing project: providing services to taxonomists for standard genome sequencing and annotation.</title>
        <authorList>
            <consortium name="The Broad Institute Genomics Platform"/>
            <consortium name="The Broad Institute Genome Sequencing Center for Infectious Disease"/>
            <person name="Wu L."/>
            <person name="Ma J."/>
        </authorList>
    </citation>
    <scope>NUCLEOTIDE SEQUENCE [LARGE SCALE GENOMIC DNA]</scope>
    <source>
        <strain evidence="19">JCM 17919</strain>
    </source>
</reference>
<evidence type="ECO:0000313" key="19">
    <source>
        <dbReference type="Proteomes" id="UP001501725"/>
    </source>
</evidence>
<evidence type="ECO:0000259" key="17">
    <source>
        <dbReference type="Pfam" id="PF08245"/>
    </source>
</evidence>
<dbReference type="EMBL" id="BAABGY010000009">
    <property type="protein sequence ID" value="GAA4337462.1"/>
    <property type="molecule type" value="Genomic_DNA"/>
</dbReference>
<keyword evidence="8 14" id="KW-0067">ATP-binding</keyword>
<evidence type="ECO:0000256" key="4">
    <source>
        <dbReference type="ARBA" id="ARBA00022490"/>
    </source>
</evidence>
<evidence type="ECO:0000256" key="14">
    <source>
        <dbReference type="HAMAP-Rule" id="MF_00046"/>
    </source>
</evidence>
<keyword evidence="5 14" id="KW-0436">Ligase</keyword>
<proteinExistence type="inferred from homology"/>
<dbReference type="NCBIfam" id="TIGR01082">
    <property type="entry name" value="murC"/>
    <property type="match status" value="1"/>
</dbReference>
<dbReference type="EC" id="6.3.2.8" evidence="3 14"/>
<dbReference type="InterPro" id="IPR000713">
    <property type="entry name" value="Mur_ligase_N"/>
</dbReference>
<dbReference type="SUPFAM" id="SSF53623">
    <property type="entry name" value="MurD-like peptide ligases, catalytic domain"/>
    <property type="match status" value="1"/>
</dbReference>
<keyword evidence="9 14" id="KW-0133">Cell shape</keyword>
<evidence type="ECO:0000259" key="15">
    <source>
        <dbReference type="Pfam" id="PF01225"/>
    </source>
</evidence>
<evidence type="ECO:0000256" key="3">
    <source>
        <dbReference type="ARBA" id="ARBA00012211"/>
    </source>
</evidence>